<dbReference type="InterPro" id="IPR032812">
    <property type="entry name" value="SbsA_Ig"/>
</dbReference>
<dbReference type="RefSeq" id="WP_015181282.1">
    <property type="nucleotide sequence ID" value="NC_019738.1"/>
</dbReference>
<sequence>MLVLSLLIGLVLWGGDRTQPYVREFSWQNKQVGVADTFFVLTFNRPMDHASVEANLHIEPPLPGLLSWAGRRLVYTLSNPAPYGTAYQVKLQKAQQYMGEAGNQMQPFAGRFRTRDRALAYLGVEGEEKGRLILFNLTRQQKTPLTPKNWVVTDFKPYPTGDRILFAASDWSNYGSGLFEQQLYTVTTGLPGMSASQPNSTPKAGSIDLILDNLNYQNLKFDLSPNGQVIVVFRVNRSHIEDSGLWVLQPNEPWQPLLKQPGGDFLITPDSEAIANSPGEGVAILPLTPQAKPLDFLPKFDKVLHFSSDGVRAAMLKSNSDSTQSLFLVTNQGEQKELLRTNGEWLNCQFDTTAKKLYCLMLQLVQGKEYSQQLSLVGIDLKTFKVEPLFVQSNPSEMEMSVSPDGLSLLFDQVVTKPTLPSPEDLTTDVGSAITTSRLLLLPLVNKTPQSTTSSVPYQELPLRGFHPYWLP</sequence>
<keyword evidence="4" id="KW-1185">Reference proteome</keyword>
<protein>
    <recommendedName>
        <fullName evidence="2">SbsA Ig-like domain-containing protein</fullName>
    </recommendedName>
</protein>
<name>K9WCA4_9CYAN</name>
<dbReference type="Proteomes" id="UP000010471">
    <property type="component" value="Chromosome"/>
</dbReference>
<keyword evidence="1" id="KW-0732">Signal</keyword>
<dbReference type="eggNOG" id="COG0823">
    <property type="taxonomic scope" value="Bacteria"/>
</dbReference>
<organism evidence="3 4">
    <name type="scientific">Allocoleopsis franciscana PCC 7113</name>
    <dbReference type="NCBI Taxonomy" id="1173027"/>
    <lineage>
        <taxon>Bacteria</taxon>
        <taxon>Bacillati</taxon>
        <taxon>Cyanobacteriota</taxon>
        <taxon>Cyanophyceae</taxon>
        <taxon>Coleofasciculales</taxon>
        <taxon>Coleofasciculaceae</taxon>
        <taxon>Allocoleopsis</taxon>
        <taxon>Allocoleopsis franciscana</taxon>
    </lineage>
</organism>
<dbReference type="STRING" id="1173027.Mic7113_1232"/>
<evidence type="ECO:0000313" key="4">
    <source>
        <dbReference type="Proteomes" id="UP000010471"/>
    </source>
</evidence>
<dbReference type="Gene3D" id="2.60.40.3710">
    <property type="match status" value="1"/>
</dbReference>
<dbReference type="PATRIC" id="fig|1173027.3.peg.1359"/>
<dbReference type="HOGENOM" id="CLU_545948_0_0_3"/>
<evidence type="ECO:0000256" key="1">
    <source>
        <dbReference type="ARBA" id="ARBA00022729"/>
    </source>
</evidence>
<dbReference type="AlphaFoldDB" id="K9WCA4"/>
<dbReference type="EMBL" id="CP003630">
    <property type="protein sequence ID" value="AFZ17122.1"/>
    <property type="molecule type" value="Genomic_DNA"/>
</dbReference>
<feature type="domain" description="SbsA Ig-like" evidence="2">
    <location>
        <begin position="16"/>
        <end position="113"/>
    </location>
</feature>
<dbReference type="SUPFAM" id="SSF82171">
    <property type="entry name" value="DPP6 N-terminal domain-like"/>
    <property type="match status" value="1"/>
</dbReference>
<reference evidence="3 4" key="1">
    <citation type="submission" date="2012-06" db="EMBL/GenBank/DDBJ databases">
        <title>Finished chromosome of genome of Microcoleus sp. PCC 7113.</title>
        <authorList>
            <consortium name="US DOE Joint Genome Institute"/>
            <person name="Gugger M."/>
            <person name="Coursin T."/>
            <person name="Rippka R."/>
            <person name="Tandeau De Marsac N."/>
            <person name="Huntemann M."/>
            <person name="Wei C.-L."/>
            <person name="Han J."/>
            <person name="Detter J.C."/>
            <person name="Han C."/>
            <person name="Tapia R."/>
            <person name="Chen A."/>
            <person name="Kyrpides N."/>
            <person name="Mavromatis K."/>
            <person name="Markowitz V."/>
            <person name="Szeto E."/>
            <person name="Ivanova N."/>
            <person name="Pagani I."/>
            <person name="Pati A."/>
            <person name="Goodwin L."/>
            <person name="Nordberg H.P."/>
            <person name="Cantor M.N."/>
            <person name="Hua S.X."/>
            <person name="Woyke T."/>
            <person name="Kerfeld C.A."/>
        </authorList>
    </citation>
    <scope>NUCLEOTIDE SEQUENCE [LARGE SCALE GENOMIC DNA]</scope>
    <source>
        <strain evidence="3 4">PCC 7113</strain>
    </source>
</reference>
<accession>K9WCA4</accession>
<dbReference type="OrthoDB" id="475437at2"/>
<dbReference type="KEGG" id="mic:Mic7113_1232"/>
<dbReference type="Pfam" id="PF13205">
    <property type="entry name" value="Big_5"/>
    <property type="match status" value="1"/>
</dbReference>
<evidence type="ECO:0000313" key="3">
    <source>
        <dbReference type="EMBL" id="AFZ17122.1"/>
    </source>
</evidence>
<evidence type="ECO:0000259" key="2">
    <source>
        <dbReference type="Pfam" id="PF13205"/>
    </source>
</evidence>
<gene>
    <name evidence="3" type="ORF">Mic7113_1232</name>
</gene>
<proteinExistence type="predicted"/>